<evidence type="ECO:0000256" key="2">
    <source>
        <dbReference type="ARBA" id="ARBA00022679"/>
    </source>
</evidence>
<accession>A0A327KDM5</accession>
<evidence type="ECO:0000313" key="15">
    <source>
        <dbReference type="EMBL" id="MTW19170.1"/>
    </source>
</evidence>
<dbReference type="Gene3D" id="3.40.980.20">
    <property type="entry name" value="Four-carbon acid sugar kinase, nucleotide binding domain"/>
    <property type="match status" value="1"/>
</dbReference>
<comment type="function">
    <text evidence="9">Catalyzes the ATP-dependent phosphorylation of 3-oxo-tetronate to 3-oxo-tetronate 4-phosphate.</text>
</comment>
<dbReference type="NCBIfam" id="NF043035">
    <property type="entry name" value="OxoTetrKin"/>
    <property type="match status" value="1"/>
</dbReference>
<dbReference type="Gene3D" id="3.40.50.10840">
    <property type="entry name" value="Putative sugar-binding, N-terminal domain"/>
    <property type="match status" value="1"/>
</dbReference>
<dbReference type="InterPro" id="IPR010737">
    <property type="entry name" value="4-carb_acid_sugar_kinase_N"/>
</dbReference>
<comment type="similarity">
    <text evidence="1">Belongs to the four-carbon acid sugar kinase family.</text>
</comment>
<dbReference type="AlphaFoldDB" id="A0A327KDM5"/>
<evidence type="ECO:0000256" key="8">
    <source>
        <dbReference type="ARBA" id="ARBA00036346"/>
    </source>
</evidence>
<evidence type="ECO:0000256" key="11">
    <source>
        <dbReference type="ARBA" id="ARBA00039461"/>
    </source>
</evidence>
<dbReference type="EMBL" id="WNKV01000025">
    <property type="protein sequence ID" value="MTW19170.1"/>
    <property type="molecule type" value="Genomic_DNA"/>
</dbReference>
<keyword evidence="2" id="KW-0808">Transferase</keyword>
<dbReference type="InterPro" id="IPR050007">
    <property type="entry name" value="OtnK"/>
</dbReference>
<dbReference type="Proteomes" id="UP000438991">
    <property type="component" value="Unassembled WGS sequence"/>
</dbReference>
<protein>
    <recommendedName>
        <fullName evidence="11">3-oxo-tetronate kinase</fullName>
        <ecNumber evidence="10">2.7.1.217</ecNumber>
    </recommendedName>
    <alternativeName>
        <fullName evidence="12">3-dehydrotetronate 4-kinase</fullName>
    </alternativeName>
</protein>
<evidence type="ECO:0000256" key="4">
    <source>
        <dbReference type="ARBA" id="ARBA00022777"/>
    </source>
</evidence>
<feature type="domain" description="Four-carbon acid sugar kinase nucleotide binding" evidence="14">
    <location>
        <begin position="254"/>
        <end position="411"/>
    </location>
</feature>
<dbReference type="SUPFAM" id="SSF142764">
    <property type="entry name" value="YgbK-like"/>
    <property type="match status" value="1"/>
</dbReference>
<dbReference type="GO" id="GO:0016301">
    <property type="term" value="F:kinase activity"/>
    <property type="evidence" value="ECO:0007669"/>
    <property type="project" value="UniProtKB-KW"/>
</dbReference>
<keyword evidence="5" id="KW-0067">ATP-binding</keyword>
<comment type="catalytic activity">
    <reaction evidence="8">
        <text>3-dehydro-D-erythronate + ATP = 3-dehydro-4-O-phospho-D-erythronate + ADP + H(+)</text>
        <dbReference type="Rhea" id="RHEA:52556"/>
        <dbReference type="ChEBI" id="CHEBI:15378"/>
        <dbReference type="ChEBI" id="CHEBI:30616"/>
        <dbReference type="ChEBI" id="CHEBI:57958"/>
        <dbReference type="ChEBI" id="CHEBI:136593"/>
        <dbReference type="ChEBI" id="CHEBI:456216"/>
        <dbReference type="EC" id="2.7.1.217"/>
    </reaction>
</comment>
<comment type="caution">
    <text evidence="15">The sequence shown here is derived from an EMBL/GenBank/DDBJ whole genome shotgun (WGS) entry which is preliminary data.</text>
</comment>
<dbReference type="Pfam" id="PF07005">
    <property type="entry name" value="SBD_N"/>
    <property type="match status" value="1"/>
</dbReference>
<dbReference type="InterPro" id="IPR031475">
    <property type="entry name" value="NBD_C"/>
</dbReference>
<evidence type="ECO:0000256" key="12">
    <source>
        <dbReference type="ARBA" id="ARBA00041377"/>
    </source>
</evidence>
<dbReference type="GO" id="GO:0005524">
    <property type="term" value="F:ATP binding"/>
    <property type="evidence" value="ECO:0007669"/>
    <property type="project" value="UniProtKB-KW"/>
</dbReference>
<evidence type="ECO:0000256" key="6">
    <source>
        <dbReference type="ARBA" id="ARBA00023277"/>
    </source>
</evidence>
<dbReference type="RefSeq" id="WP_111384146.1">
    <property type="nucleotide sequence ID" value="NZ_NPEW01000027.1"/>
</dbReference>
<evidence type="ECO:0000256" key="3">
    <source>
        <dbReference type="ARBA" id="ARBA00022741"/>
    </source>
</evidence>
<dbReference type="InterPro" id="IPR037051">
    <property type="entry name" value="4-carb_acid_sugar_kinase_N_sf"/>
</dbReference>
<comment type="catalytic activity">
    <reaction evidence="7">
        <text>3-dehydro-L-erythronate + ATP = 3-dehydro-4-O-phospho-L-erythronate + ADP + H(+)</text>
        <dbReference type="Rhea" id="RHEA:52552"/>
        <dbReference type="ChEBI" id="CHEBI:15378"/>
        <dbReference type="ChEBI" id="CHEBI:30616"/>
        <dbReference type="ChEBI" id="CHEBI:136592"/>
        <dbReference type="ChEBI" id="CHEBI:136670"/>
        <dbReference type="ChEBI" id="CHEBI:456216"/>
        <dbReference type="EC" id="2.7.1.217"/>
    </reaction>
</comment>
<organism evidence="15 16">
    <name type="scientific">Rhodoplanes serenus</name>
    <dbReference type="NCBI Taxonomy" id="200615"/>
    <lineage>
        <taxon>Bacteria</taxon>
        <taxon>Pseudomonadati</taxon>
        <taxon>Pseudomonadota</taxon>
        <taxon>Alphaproteobacteria</taxon>
        <taxon>Hyphomicrobiales</taxon>
        <taxon>Nitrobacteraceae</taxon>
        <taxon>Rhodoplanes</taxon>
    </lineage>
</organism>
<dbReference type="Pfam" id="PF17042">
    <property type="entry name" value="NBD_C"/>
    <property type="match status" value="1"/>
</dbReference>
<evidence type="ECO:0000256" key="5">
    <source>
        <dbReference type="ARBA" id="ARBA00022840"/>
    </source>
</evidence>
<keyword evidence="4" id="KW-0418">Kinase</keyword>
<feature type="domain" description="Four-carbon acid sugar kinase N-terminal" evidence="13">
    <location>
        <begin position="4"/>
        <end position="230"/>
    </location>
</feature>
<sequence length="419" mass="42985">MVRLGCIADDLTGATDLALMLAREGMNVVQTAGVPDRELDISEADAVVVALKSRTIPAAAAVALAVRAAEALTGAGARHLFFKYCSTFDSTDDGNIGPVIEALLDVTGSDFTLACPAFPANGRTVYRGHLFVGDVLLSDSSMKDHPLTPMRDSNLVRVLGRQTRMSVGLVGYEAVAAGPEALKAAFADARAAGHRIVVVDAITDAHLRAIGAAAHDLAVITGGSGVAMGLPGAFGLAPHERTGQRMAAPTGRCAILAGSCSAATRGQVAAALAAGFPAFKIDPLALSAGRLSAADILDWIARQSDARPLLVYSSADPDDLRRVQEKLGPAAAGELVEQCLADVARALPGRGFTRLIVAGGETSGAVVAALGVEALRIGPEIAPGVPWTRSLSGTDLALALKSGNFGSPDLFVKAWDLLQ</sequence>
<proteinExistence type="inferred from homology"/>
<evidence type="ECO:0000259" key="14">
    <source>
        <dbReference type="Pfam" id="PF17042"/>
    </source>
</evidence>
<gene>
    <name evidence="15" type="ORF">GJ689_23515</name>
</gene>
<evidence type="ECO:0000256" key="9">
    <source>
        <dbReference type="ARBA" id="ARBA00037335"/>
    </source>
</evidence>
<name>A0A327KDM5_9BRAD</name>
<dbReference type="EC" id="2.7.1.217" evidence="10"/>
<evidence type="ECO:0000256" key="7">
    <source>
        <dbReference type="ARBA" id="ARBA00035898"/>
    </source>
</evidence>
<evidence type="ECO:0000259" key="13">
    <source>
        <dbReference type="Pfam" id="PF07005"/>
    </source>
</evidence>
<evidence type="ECO:0000256" key="1">
    <source>
        <dbReference type="ARBA" id="ARBA00005715"/>
    </source>
</evidence>
<evidence type="ECO:0000256" key="10">
    <source>
        <dbReference type="ARBA" id="ARBA00039095"/>
    </source>
</evidence>
<evidence type="ECO:0000313" key="16">
    <source>
        <dbReference type="Proteomes" id="UP000438991"/>
    </source>
</evidence>
<keyword evidence="6" id="KW-0119">Carbohydrate metabolism</keyword>
<dbReference type="InterPro" id="IPR042213">
    <property type="entry name" value="NBD_C_sf"/>
</dbReference>
<keyword evidence="3" id="KW-0547">Nucleotide-binding</keyword>
<reference evidence="15 16" key="1">
    <citation type="submission" date="2019-11" db="EMBL/GenBank/DDBJ databases">
        <title>Whole-genome sequence of Rhodoplanes serenus DSM 18633, type strain.</title>
        <authorList>
            <person name="Kyndt J.A."/>
            <person name="Meyer T.E."/>
        </authorList>
    </citation>
    <scope>NUCLEOTIDE SEQUENCE [LARGE SCALE GENOMIC DNA]</scope>
    <source>
        <strain evidence="15 16">DSM 18633</strain>
    </source>
</reference>